<gene>
    <name evidence="2" type="ORF">EC973_005648</name>
</gene>
<dbReference type="Proteomes" id="UP000605846">
    <property type="component" value="Unassembled WGS sequence"/>
</dbReference>
<comment type="caution">
    <text evidence="2">The sequence shown here is derived from an EMBL/GenBank/DDBJ whole genome shotgun (WGS) entry which is preliminary data.</text>
</comment>
<feature type="compositionally biased region" description="Low complexity" evidence="1">
    <location>
        <begin position="45"/>
        <end position="54"/>
    </location>
</feature>
<sequence length="80" mass="9419">MNYKHRERLNRHDAMYAEIQRLQKELDTAKSQIVELEEANRRLRQQLAQPQQTRTLEDDDFPSLSTHTQQVPTTNTTASP</sequence>
<feature type="region of interest" description="Disordered" evidence="1">
    <location>
        <begin position="45"/>
        <end position="80"/>
    </location>
</feature>
<proteinExistence type="predicted"/>
<accession>A0A8H7ELY9</accession>
<protein>
    <submittedName>
        <fullName evidence="2">Uncharacterized protein</fullName>
    </submittedName>
</protein>
<keyword evidence="3" id="KW-1185">Reference proteome</keyword>
<feature type="compositionally biased region" description="Low complexity" evidence="1">
    <location>
        <begin position="66"/>
        <end position="80"/>
    </location>
</feature>
<name>A0A8H7ELY9_9FUNG</name>
<evidence type="ECO:0000313" key="3">
    <source>
        <dbReference type="Proteomes" id="UP000605846"/>
    </source>
</evidence>
<evidence type="ECO:0000313" key="2">
    <source>
        <dbReference type="EMBL" id="KAF7720986.1"/>
    </source>
</evidence>
<dbReference type="EMBL" id="JABAYA010000324">
    <property type="protein sequence ID" value="KAF7720986.1"/>
    <property type="molecule type" value="Genomic_DNA"/>
</dbReference>
<dbReference type="AlphaFoldDB" id="A0A8H7ELY9"/>
<evidence type="ECO:0000256" key="1">
    <source>
        <dbReference type="SAM" id="MobiDB-lite"/>
    </source>
</evidence>
<reference evidence="2" key="1">
    <citation type="submission" date="2020-01" db="EMBL/GenBank/DDBJ databases">
        <title>Genome Sequencing of Three Apophysomyces-Like Fungal Strains Confirms a Novel Fungal Genus in the Mucoromycota with divergent Burkholderia-like Endosymbiotic Bacteria.</title>
        <authorList>
            <person name="Stajich J.E."/>
            <person name="Macias A.M."/>
            <person name="Carter-House D."/>
            <person name="Lovett B."/>
            <person name="Kasson L.R."/>
            <person name="Berry K."/>
            <person name="Grigoriev I."/>
            <person name="Chang Y."/>
            <person name="Spatafora J."/>
            <person name="Kasson M.T."/>
        </authorList>
    </citation>
    <scope>NUCLEOTIDE SEQUENCE</scope>
    <source>
        <strain evidence="2">NRRL A-21654</strain>
    </source>
</reference>
<organism evidence="2 3">
    <name type="scientific">Apophysomyces ossiformis</name>
    <dbReference type="NCBI Taxonomy" id="679940"/>
    <lineage>
        <taxon>Eukaryota</taxon>
        <taxon>Fungi</taxon>
        <taxon>Fungi incertae sedis</taxon>
        <taxon>Mucoromycota</taxon>
        <taxon>Mucoromycotina</taxon>
        <taxon>Mucoromycetes</taxon>
        <taxon>Mucorales</taxon>
        <taxon>Mucorineae</taxon>
        <taxon>Mucoraceae</taxon>
        <taxon>Apophysomyces</taxon>
    </lineage>
</organism>